<dbReference type="Proteomes" id="UP001273209">
    <property type="component" value="Unassembled WGS sequence"/>
</dbReference>
<dbReference type="RefSeq" id="XP_062752178.1">
    <property type="nucleotide sequence ID" value="XM_062903773.1"/>
</dbReference>
<dbReference type="AlphaFoldDB" id="A0AAE1LWU9"/>
<proteinExistence type="predicted"/>
<keyword evidence="3" id="KW-1185">Reference proteome</keyword>
<evidence type="ECO:0000313" key="2">
    <source>
        <dbReference type="EMBL" id="KAK4064879.1"/>
    </source>
</evidence>
<organism evidence="2 3">
    <name type="scientific">Trichoderma aggressivum f. europaeum</name>
    <dbReference type="NCBI Taxonomy" id="173218"/>
    <lineage>
        <taxon>Eukaryota</taxon>
        <taxon>Fungi</taxon>
        <taxon>Dikarya</taxon>
        <taxon>Ascomycota</taxon>
        <taxon>Pezizomycotina</taxon>
        <taxon>Sordariomycetes</taxon>
        <taxon>Hypocreomycetidae</taxon>
        <taxon>Hypocreales</taxon>
        <taxon>Hypocreaceae</taxon>
        <taxon>Trichoderma</taxon>
    </lineage>
</organism>
<dbReference type="EMBL" id="JAWRVG010000046">
    <property type="protein sequence ID" value="KAK4064879.1"/>
    <property type="molecule type" value="Genomic_DNA"/>
</dbReference>
<reference evidence="2" key="1">
    <citation type="submission" date="2023-11" db="EMBL/GenBank/DDBJ databases">
        <title>The genome sequences of three competitors of mushroom-forming fungi.</title>
        <authorList>
            <person name="Beijen E."/>
            <person name="Ohm R.A."/>
        </authorList>
    </citation>
    <scope>NUCLEOTIDE SEQUENCE</scope>
    <source>
        <strain evidence="2">CBS 100526</strain>
    </source>
</reference>
<accession>A0AAE1LWU9</accession>
<sequence>MAPHSTDESPREANTNTPAPPNGQERDVINLAYWESIPGMAEFQGGTVLRVMREMASQRVRFRIRAQALGIMEQNHHEPDAVEAAGPSPVEQPSARRSPQLNQHSGQNLVNGVNGHSDEGHEAGQDEHLDEEDRDASDQPLEQLNINGVHEELDENDGHEQPDTEEVDHHRA</sequence>
<feature type="compositionally biased region" description="Basic and acidic residues" evidence="1">
    <location>
        <begin position="156"/>
        <end position="172"/>
    </location>
</feature>
<protein>
    <submittedName>
        <fullName evidence="2">Uncharacterized protein</fullName>
    </submittedName>
</protein>
<feature type="compositionally biased region" description="Basic and acidic residues" evidence="1">
    <location>
        <begin position="116"/>
        <end position="127"/>
    </location>
</feature>
<comment type="caution">
    <text evidence="2">The sequence shown here is derived from an EMBL/GenBank/DDBJ whole genome shotgun (WGS) entry which is preliminary data.</text>
</comment>
<gene>
    <name evidence="2" type="ORF">Triagg1_8878</name>
</gene>
<dbReference type="GeneID" id="87923677"/>
<feature type="region of interest" description="Disordered" evidence="1">
    <location>
        <begin position="73"/>
        <end position="172"/>
    </location>
</feature>
<evidence type="ECO:0000256" key="1">
    <source>
        <dbReference type="SAM" id="MobiDB-lite"/>
    </source>
</evidence>
<feature type="compositionally biased region" description="Basic and acidic residues" evidence="1">
    <location>
        <begin position="1"/>
        <end position="11"/>
    </location>
</feature>
<feature type="region of interest" description="Disordered" evidence="1">
    <location>
        <begin position="1"/>
        <end position="25"/>
    </location>
</feature>
<evidence type="ECO:0000313" key="3">
    <source>
        <dbReference type="Proteomes" id="UP001273209"/>
    </source>
</evidence>
<name>A0AAE1LWU9_9HYPO</name>
<feature type="compositionally biased region" description="Polar residues" evidence="1">
    <location>
        <begin position="95"/>
        <end position="111"/>
    </location>
</feature>